<feature type="region of interest" description="Disordered" evidence="1">
    <location>
        <begin position="1"/>
        <end position="21"/>
    </location>
</feature>
<dbReference type="EMBL" id="CAJNIZ010046915">
    <property type="protein sequence ID" value="CAE7759369.1"/>
    <property type="molecule type" value="Genomic_DNA"/>
</dbReference>
<protein>
    <submittedName>
        <fullName evidence="2">Uncharacterized protein</fullName>
    </submittedName>
</protein>
<dbReference type="OrthoDB" id="427277at2759"/>
<dbReference type="AlphaFoldDB" id="A0A812Y2D7"/>
<feature type="non-terminal residue" evidence="2">
    <location>
        <position position="82"/>
    </location>
</feature>
<keyword evidence="3" id="KW-1185">Reference proteome</keyword>
<evidence type="ECO:0000256" key="1">
    <source>
        <dbReference type="SAM" id="MobiDB-lite"/>
    </source>
</evidence>
<dbReference type="Proteomes" id="UP000649617">
    <property type="component" value="Unassembled WGS sequence"/>
</dbReference>
<evidence type="ECO:0000313" key="2">
    <source>
        <dbReference type="EMBL" id="CAE7759369.1"/>
    </source>
</evidence>
<proteinExistence type="predicted"/>
<sequence length="82" mass="9675">AGEGLDEVRRNAAETSKEGRFRWGRPPRNVLLMTYASGELFLKTQKLMDESLHIGEITDHLQWNESEWESAERADWYKRHEN</sequence>
<feature type="non-terminal residue" evidence="2">
    <location>
        <position position="1"/>
    </location>
</feature>
<name>A0A812Y2D7_SYMPI</name>
<organism evidence="2 3">
    <name type="scientific">Symbiodinium pilosum</name>
    <name type="common">Dinoflagellate</name>
    <dbReference type="NCBI Taxonomy" id="2952"/>
    <lineage>
        <taxon>Eukaryota</taxon>
        <taxon>Sar</taxon>
        <taxon>Alveolata</taxon>
        <taxon>Dinophyceae</taxon>
        <taxon>Suessiales</taxon>
        <taxon>Symbiodiniaceae</taxon>
        <taxon>Symbiodinium</taxon>
    </lineage>
</organism>
<evidence type="ECO:0000313" key="3">
    <source>
        <dbReference type="Proteomes" id="UP000649617"/>
    </source>
</evidence>
<comment type="caution">
    <text evidence="2">The sequence shown here is derived from an EMBL/GenBank/DDBJ whole genome shotgun (WGS) entry which is preliminary data.</text>
</comment>
<reference evidence="2" key="1">
    <citation type="submission" date="2021-02" db="EMBL/GenBank/DDBJ databases">
        <authorList>
            <person name="Dougan E. K."/>
            <person name="Rhodes N."/>
            <person name="Thang M."/>
            <person name="Chan C."/>
        </authorList>
    </citation>
    <scope>NUCLEOTIDE SEQUENCE</scope>
</reference>
<accession>A0A812Y2D7</accession>
<gene>
    <name evidence="2" type="ORF">SPIL2461_LOCUS22129</name>
</gene>